<dbReference type="Pfam" id="PF00782">
    <property type="entry name" value="DSPc"/>
    <property type="match status" value="1"/>
</dbReference>
<comment type="subcellular location">
    <subcellularLocation>
        <location evidence="1">Cell membrane</location>
        <topology evidence="1">Lipid-anchor</topology>
        <orientation evidence="1">Cytoplasmic side</orientation>
    </subcellularLocation>
</comment>
<dbReference type="GeneID" id="112692833"/>
<feature type="domain" description="Tyrosine-protein phosphatase" evidence="15">
    <location>
        <begin position="1"/>
        <end position="140"/>
    </location>
</feature>
<dbReference type="SMART" id="SM00195">
    <property type="entry name" value="DSPc"/>
    <property type="match status" value="1"/>
</dbReference>
<evidence type="ECO:0000256" key="5">
    <source>
        <dbReference type="ARBA" id="ARBA00022475"/>
    </source>
</evidence>
<evidence type="ECO:0000256" key="12">
    <source>
        <dbReference type="ARBA" id="ARBA00048336"/>
    </source>
</evidence>
<evidence type="ECO:0000259" key="15">
    <source>
        <dbReference type="PROSITE" id="PS50054"/>
    </source>
</evidence>
<evidence type="ECO:0000256" key="8">
    <source>
        <dbReference type="ARBA" id="ARBA00022912"/>
    </source>
</evidence>
<dbReference type="InterPro" id="IPR029021">
    <property type="entry name" value="Prot-tyrosine_phosphatase-like"/>
</dbReference>
<dbReference type="SUPFAM" id="SSF52799">
    <property type="entry name" value="(Phosphotyrosine protein) phosphatases II"/>
    <property type="match status" value="1"/>
</dbReference>
<dbReference type="OrthoDB" id="9979246at2759"/>
<dbReference type="RefSeq" id="XP_025423419.1">
    <property type="nucleotide sequence ID" value="XM_025567634.1"/>
</dbReference>
<dbReference type="PRINTS" id="PR01908">
    <property type="entry name" value="ADSPHPHTASE"/>
</dbReference>
<keyword evidence="9" id="KW-0472">Membrane</keyword>
<evidence type="ECO:0000256" key="2">
    <source>
        <dbReference type="ARBA" id="ARBA00008601"/>
    </source>
</evidence>
<comment type="catalytic activity">
    <reaction evidence="13">
        <text>O-phospho-L-tyrosyl-[protein] + H2O = L-tyrosyl-[protein] + phosphate</text>
        <dbReference type="Rhea" id="RHEA:10684"/>
        <dbReference type="Rhea" id="RHEA-COMP:10136"/>
        <dbReference type="Rhea" id="RHEA-COMP:20101"/>
        <dbReference type="ChEBI" id="CHEBI:15377"/>
        <dbReference type="ChEBI" id="CHEBI:43474"/>
        <dbReference type="ChEBI" id="CHEBI:46858"/>
        <dbReference type="ChEBI" id="CHEBI:61978"/>
        <dbReference type="EC" id="3.1.3.48"/>
    </reaction>
</comment>
<keyword evidence="17" id="KW-1185">Reference proteome</keyword>
<evidence type="ECO:0000256" key="11">
    <source>
        <dbReference type="ARBA" id="ARBA00047761"/>
    </source>
</evidence>
<dbReference type="GO" id="GO:0005886">
    <property type="term" value="C:plasma membrane"/>
    <property type="evidence" value="ECO:0007669"/>
    <property type="project" value="UniProtKB-SubCell"/>
</dbReference>
<organism evidence="17 18">
    <name type="scientific">Sipha flava</name>
    <name type="common">yellow sugarcane aphid</name>
    <dbReference type="NCBI Taxonomy" id="143950"/>
    <lineage>
        <taxon>Eukaryota</taxon>
        <taxon>Metazoa</taxon>
        <taxon>Ecdysozoa</taxon>
        <taxon>Arthropoda</taxon>
        <taxon>Hexapoda</taxon>
        <taxon>Insecta</taxon>
        <taxon>Pterygota</taxon>
        <taxon>Neoptera</taxon>
        <taxon>Paraneoptera</taxon>
        <taxon>Hemiptera</taxon>
        <taxon>Sternorrhyncha</taxon>
        <taxon>Aphidomorpha</taxon>
        <taxon>Aphidoidea</taxon>
        <taxon>Aphididae</taxon>
        <taxon>Sipha</taxon>
    </lineage>
</organism>
<dbReference type="PROSITE" id="PS50054">
    <property type="entry name" value="TYR_PHOSPHATASE_DUAL"/>
    <property type="match status" value="1"/>
</dbReference>
<dbReference type="FunFam" id="3.90.190.10:FF:000052">
    <property type="entry name" value="Dual specificity phosphatase 15"/>
    <property type="match status" value="1"/>
</dbReference>
<evidence type="ECO:0000256" key="9">
    <source>
        <dbReference type="ARBA" id="ARBA00023136"/>
    </source>
</evidence>
<dbReference type="Gene3D" id="3.90.190.10">
    <property type="entry name" value="Protein tyrosine phosphatase superfamily"/>
    <property type="match status" value="1"/>
</dbReference>
<dbReference type="AlphaFoldDB" id="A0A8B8GJK4"/>
<keyword evidence="5" id="KW-1003">Cell membrane</keyword>
<dbReference type="EC" id="3.1.3.48" evidence="3"/>
<evidence type="ECO:0000256" key="14">
    <source>
        <dbReference type="ARBA" id="ARBA00068799"/>
    </source>
</evidence>
<evidence type="ECO:0000313" key="17">
    <source>
        <dbReference type="Proteomes" id="UP000694846"/>
    </source>
</evidence>
<keyword evidence="8" id="KW-0904">Protein phosphatase</keyword>
<gene>
    <name evidence="18" type="primary">LOC112692833</name>
</gene>
<dbReference type="InterPro" id="IPR020422">
    <property type="entry name" value="TYR_PHOSPHATASE_DUAL_dom"/>
</dbReference>
<name>A0A8B8GJK4_9HEMI</name>
<dbReference type="PROSITE" id="PS50056">
    <property type="entry name" value="TYR_PHOSPHATASE_2"/>
    <property type="match status" value="1"/>
</dbReference>
<evidence type="ECO:0000256" key="7">
    <source>
        <dbReference type="ARBA" id="ARBA00022801"/>
    </source>
</evidence>
<evidence type="ECO:0000259" key="16">
    <source>
        <dbReference type="PROSITE" id="PS50056"/>
    </source>
</evidence>
<dbReference type="InterPro" id="IPR000340">
    <property type="entry name" value="Dual-sp_phosphatase_cat-dom"/>
</dbReference>
<dbReference type="PANTHER" id="PTHR45948">
    <property type="entry name" value="DUAL SPECIFICITY PROTEIN PHOSPHATASE DDB_G0269404-RELATED"/>
    <property type="match status" value="1"/>
</dbReference>
<evidence type="ECO:0000256" key="4">
    <source>
        <dbReference type="ARBA" id="ARBA00013081"/>
    </source>
</evidence>
<keyword evidence="6" id="KW-0519">Myristate</keyword>
<dbReference type="Proteomes" id="UP000694846">
    <property type="component" value="Unplaced"/>
</dbReference>
<comment type="similarity">
    <text evidence="2">Belongs to the protein-tyrosine phosphatase family. Non-receptor class dual specificity subfamily.</text>
</comment>
<evidence type="ECO:0000256" key="13">
    <source>
        <dbReference type="ARBA" id="ARBA00051722"/>
    </source>
</evidence>
<dbReference type="GO" id="GO:0005829">
    <property type="term" value="C:cytosol"/>
    <property type="evidence" value="ECO:0007669"/>
    <property type="project" value="TreeGrafter"/>
</dbReference>
<reference evidence="18" key="1">
    <citation type="submission" date="2025-08" db="UniProtKB">
        <authorList>
            <consortium name="RefSeq"/>
        </authorList>
    </citation>
    <scope>IDENTIFICATION</scope>
    <source>
        <tissue evidence="18">Whole body</tissue>
    </source>
</reference>
<dbReference type="GO" id="GO:0004725">
    <property type="term" value="F:protein tyrosine phosphatase activity"/>
    <property type="evidence" value="ECO:0007669"/>
    <property type="project" value="UniProtKB-EC"/>
</dbReference>
<protein>
    <recommendedName>
        <fullName evidence="14">Dual specificity protein phosphatase 15</fullName>
        <ecNumber evidence="4">3.1.3.16</ecNumber>
        <ecNumber evidence="3">3.1.3.48</ecNumber>
    </recommendedName>
</protein>
<proteinExistence type="inferred from homology"/>
<dbReference type="InterPro" id="IPR000387">
    <property type="entry name" value="Tyr_Pase_dom"/>
</dbReference>
<evidence type="ECO:0000256" key="3">
    <source>
        <dbReference type="ARBA" id="ARBA00013064"/>
    </source>
</evidence>
<dbReference type="GO" id="GO:0007165">
    <property type="term" value="P:signal transduction"/>
    <property type="evidence" value="ECO:0007669"/>
    <property type="project" value="TreeGrafter"/>
</dbReference>
<dbReference type="GO" id="GO:0004722">
    <property type="term" value="F:protein serine/threonine phosphatase activity"/>
    <property type="evidence" value="ECO:0007669"/>
    <property type="project" value="UniProtKB-EC"/>
</dbReference>
<evidence type="ECO:0000313" key="18">
    <source>
        <dbReference type="RefSeq" id="XP_025423419.1"/>
    </source>
</evidence>
<dbReference type="PANTHER" id="PTHR45948:SF2">
    <property type="entry name" value="DUAL SPECIFICITY PROTEIN PHOSPHATASE"/>
    <property type="match status" value="1"/>
</dbReference>
<evidence type="ECO:0000256" key="10">
    <source>
        <dbReference type="ARBA" id="ARBA00023288"/>
    </source>
</evidence>
<evidence type="ECO:0000256" key="1">
    <source>
        <dbReference type="ARBA" id="ARBA00004342"/>
    </source>
</evidence>
<dbReference type="EC" id="3.1.3.16" evidence="4"/>
<sequence length="174" mass="19952">MDKVIPGLYIGSFRDSKDFAQLENNQITHIISVLDAPKKIHQDKNYLCIEAIDSPEQNLIQYFQICNDFIHKARLKSQNVLIHCLAGMSRSVTIAAAYIMSATSIKLKHALKLLKACRSIASPNEGFNKQLQYFELNYLLEERTRLKSLSNSNDQFTADEEYCKRIIHNGEDKK</sequence>
<keyword evidence="10" id="KW-0449">Lipoprotein</keyword>
<comment type="catalytic activity">
    <reaction evidence="12">
        <text>O-phospho-L-threonyl-[protein] + H2O = L-threonyl-[protein] + phosphate</text>
        <dbReference type="Rhea" id="RHEA:47004"/>
        <dbReference type="Rhea" id="RHEA-COMP:11060"/>
        <dbReference type="Rhea" id="RHEA-COMP:11605"/>
        <dbReference type="ChEBI" id="CHEBI:15377"/>
        <dbReference type="ChEBI" id="CHEBI:30013"/>
        <dbReference type="ChEBI" id="CHEBI:43474"/>
        <dbReference type="ChEBI" id="CHEBI:61977"/>
        <dbReference type="EC" id="3.1.3.16"/>
    </reaction>
</comment>
<accession>A0A8B8GJK4</accession>
<keyword evidence="7" id="KW-0378">Hydrolase</keyword>
<feature type="domain" description="Tyrosine specific protein phosphatases" evidence="16">
    <location>
        <begin position="60"/>
        <end position="118"/>
    </location>
</feature>
<evidence type="ECO:0000256" key="6">
    <source>
        <dbReference type="ARBA" id="ARBA00022707"/>
    </source>
</evidence>
<comment type="catalytic activity">
    <reaction evidence="11">
        <text>O-phospho-L-seryl-[protein] + H2O = L-seryl-[protein] + phosphate</text>
        <dbReference type="Rhea" id="RHEA:20629"/>
        <dbReference type="Rhea" id="RHEA-COMP:9863"/>
        <dbReference type="Rhea" id="RHEA-COMP:11604"/>
        <dbReference type="ChEBI" id="CHEBI:15377"/>
        <dbReference type="ChEBI" id="CHEBI:29999"/>
        <dbReference type="ChEBI" id="CHEBI:43474"/>
        <dbReference type="ChEBI" id="CHEBI:83421"/>
        <dbReference type="EC" id="3.1.3.16"/>
    </reaction>
</comment>